<comment type="caution">
    <text evidence="1">The sequence shown here is derived from an EMBL/GenBank/DDBJ whole genome shotgun (WGS) entry which is preliminary data.</text>
</comment>
<proteinExistence type="predicted"/>
<organism evidence="1 2">
    <name type="scientific">Tuber borchii</name>
    <name type="common">White truffle</name>
    <dbReference type="NCBI Taxonomy" id="42251"/>
    <lineage>
        <taxon>Eukaryota</taxon>
        <taxon>Fungi</taxon>
        <taxon>Dikarya</taxon>
        <taxon>Ascomycota</taxon>
        <taxon>Pezizomycotina</taxon>
        <taxon>Pezizomycetes</taxon>
        <taxon>Pezizales</taxon>
        <taxon>Tuberaceae</taxon>
        <taxon>Tuber</taxon>
    </lineage>
</organism>
<dbReference type="Proteomes" id="UP000244722">
    <property type="component" value="Unassembled WGS sequence"/>
</dbReference>
<sequence length="136" mass="15351">MREPSGIRGVTNSQCNTVIGVEGEPVDVANYLMLQCTLFVDPLRTWVTLTSPVHSSSTRPLDEIAAARNIEASEKGVDLLKLDSEAVRGKIFLIFWRWVIFVQDVEGSEISQDLSLRQENMSEEFPRTTQVLILWN</sequence>
<evidence type="ECO:0000313" key="1">
    <source>
        <dbReference type="EMBL" id="PUU79465.1"/>
    </source>
</evidence>
<evidence type="ECO:0000313" key="2">
    <source>
        <dbReference type="Proteomes" id="UP000244722"/>
    </source>
</evidence>
<protein>
    <submittedName>
        <fullName evidence="1">Uncharacterized protein</fullName>
    </submittedName>
</protein>
<dbReference type="EMBL" id="NESQ01000091">
    <property type="protein sequence ID" value="PUU79465.1"/>
    <property type="molecule type" value="Genomic_DNA"/>
</dbReference>
<reference evidence="1 2" key="1">
    <citation type="submission" date="2017-04" db="EMBL/GenBank/DDBJ databases">
        <title>Draft genome sequence of Tuber borchii Vittad., a whitish edible truffle.</title>
        <authorList>
            <consortium name="DOE Joint Genome Institute"/>
            <person name="Murat C."/>
            <person name="Kuo A."/>
            <person name="Barry K.W."/>
            <person name="Clum A."/>
            <person name="Dockter R.B."/>
            <person name="Fauchery L."/>
            <person name="Iotti M."/>
            <person name="Kohler A."/>
            <person name="Labutti K."/>
            <person name="Lindquist E.A."/>
            <person name="Lipzen A."/>
            <person name="Ohm R.A."/>
            <person name="Wang M."/>
            <person name="Grigoriev I.V."/>
            <person name="Zambonelli A."/>
            <person name="Martin F.M."/>
        </authorList>
    </citation>
    <scope>NUCLEOTIDE SEQUENCE [LARGE SCALE GENOMIC DNA]</scope>
    <source>
        <strain evidence="1 2">Tbo3840</strain>
    </source>
</reference>
<name>A0A2T6ZVH8_TUBBO</name>
<dbReference type="AlphaFoldDB" id="A0A2T6ZVH8"/>
<keyword evidence="2" id="KW-1185">Reference proteome</keyword>
<accession>A0A2T6ZVH8</accession>
<gene>
    <name evidence="1" type="ORF">B9Z19DRAFT_1125147</name>
</gene>